<dbReference type="RefSeq" id="WP_184113757.1">
    <property type="nucleotide sequence ID" value="NZ_JACHNY010000003.1"/>
</dbReference>
<comment type="caution">
    <text evidence="1">The sequence shown here is derived from an EMBL/GenBank/DDBJ whole genome shotgun (WGS) entry which is preliminary data.</text>
</comment>
<dbReference type="AlphaFoldDB" id="A0A7W7AIJ4"/>
<dbReference type="EMBL" id="JACHNY010000003">
    <property type="protein sequence ID" value="MBB4617677.1"/>
    <property type="molecule type" value="Genomic_DNA"/>
</dbReference>
<dbReference type="Proteomes" id="UP000574769">
    <property type="component" value="Unassembled WGS sequence"/>
</dbReference>
<evidence type="ECO:0000313" key="2">
    <source>
        <dbReference type="Proteomes" id="UP000574769"/>
    </source>
</evidence>
<sequence>MYSIVFRPELNLLDIAWTGLMTETMARAYVEEGQARFRRSGFRAGYRFRLDLSQVHVPPPASVELILAGLSDVPRAGRIAVVTTSTITRLQIRRMLPRPYVVVFDTAEGALAWLVGSPSAEIAA</sequence>
<name>A0A7W7AIJ4_9SPHN</name>
<gene>
    <name evidence="1" type="ORF">GGQ96_001805</name>
</gene>
<keyword evidence="2" id="KW-1185">Reference proteome</keyword>
<reference evidence="1 2" key="1">
    <citation type="submission" date="2020-08" db="EMBL/GenBank/DDBJ databases">
        <title>Genomic Encyclopedia of Type Strains, Phase IV (KMG-IV): sequencing the most valuable type-strain genomes for metagenomic binning, comparative biology and taxonomic classification.</title>
        <authorList>
            <person name="Goeker M."/>
        </authorList>
    </citation>
    <scope>NUCLEOTIDE SEQUENCE [LARGE SCALE GENOMIC DNA]</scope>
    <source>
        <strain evidence="1 2">DSM 15867</strain>
    </source>
</reference>
<proteinExistence type="predicted"/>
<accession>A0A7W7AIJ4</accession>
<evidence type="ECO:0008006" key="3">
    <source>
        <dbReference type="Google" id="ProtNLM"/>
    </source>
</evidence>
<protein>
    <recommendedName>
        <fullName evidence="3">STAS/SEC14 domain-containing protein</fullName>
    </recommendedName>
</protein>
<evidence type="ECO:0000313" key="1">
    <source>
        <dbReference type="EMBL" id="MBB4617677.1"/>
    </source>
</evidence>
<organism evidence="1 2">
    <name type="scientific">Sphingomonas abaci</name>
    <dbReference type="NCBI Taxonomy" id="237611"/>
    <lineage>
        <taxon>Bacteria</taxon>
        <taxon>Pseudomonadati</taxon>
        <taxon>Pseudomonadota</taxon>
        <taxon>Alphaproteobacteria</taxon>
        <taxon>Sphingomonadales</taxon>
        <taxon>Sphingomonadaceae</taxon>
        <taxon>Sphingomonas</taxon>
    </lineage>
</organism>